<proteinExistence type="predicted"/>
<gene>
    <name evidence="1" type="ORF">GMARGA_LOCUS45752</name>
</gene>
<dbReference type="Proteomes" id="UP000789901">
    <property type="component" value="Unassembled WGS sequence"/>
</dbReference>
<feature type="non-terminal residue" evidence="1">
    <location>
        <position position="1"/>
    </location>
</feature>
<evidence type="ECO:0000313" key="1">
    <source>
        <dbReference type="EMBL" id="CAG8856931.1"/>
    </source>
</evidence>
<comment type="caution">
    <text evidence="1">The sequence shown here is derived from an EMBL/GenBank/DDBJ whole genome shotgun (WGS) entry which is preliminary data.</text>
</comment>
<name>A0ABN7XRK4_GIGMA</name>
<organism evidence="1 2">
    <name type="scientific">Gigaspora margarita</name>
    <dbReference type="NCBI Taxonomy" id="4874"/>
    <lineage>
        <taxon>Eukaryota</taxon>
        <taxon>Fungi</taxon>
        <taxon>Fungi incertae sedis</taxon>
        <taxon>Mucoromycota</taxon>
        <taxon>Glomeromycotina</taxon>
        <taxon>Glomeromycetes</taxon>
        <taxon>Diversisporales</taxon>
        <taxon>Gigasporaceae</taxon>
        <taxon>Gigaspora</taxon>
    </lineage>
</organism>
<feature type="non-terminal residue" evidence="1">
    <location>
        <position position="95"/>
    </location>
</feature>
<reference evidence="1 2" key="1">
    <citation type="submission" date="2021-06" db="EMBL/GenBank/DDBJ databases">
        <authorList>
            <person name="Kallberg Y."/>
            <person name="Tangrot J."/>
            <person name="Rosling A."/>
        </authorList>
    </citation>
    <scope>NUCLEOTIDE SEQUENCE [LARGE SCALE GENOMIC DNA]</scope>
    <source>
        <strain evidence="1 2">120-4 pot B 10/14</strain>
    </source>
</reference>
<keyword evidence="2" id="KW-1185">Reference proteome</keyword>
<protein>
    <submittedName>
        <fullName evidence="1">8248_t:CDS:1</fullName>
    </submittedName>
</protein>
<evidence type="ECO:0000313" key="2">
    <source>
        <dbReference type="Proteomes" id="UP000789901"/>
    </source>
</evidence>
<sequence length="95" mass="10898">TFESTMGLPCSHTISEHLVSGQSLEQMYQFWPPHQQATIYAQLEGLVNTPLVLLENPVTIKPRRRLIGAKNKNPRSVRRDLSTFEHVKKRQKQCG</sequence>
<accession>A0ABN7XRK4</accession>
<dbReference type="EMBL" id="CAJVQB010165465">
    <property type="protein sequence ID" value="CAG8856931.1"/>
    <property type="molecule type" value="Genomic_DNA"/>
</dbReference>